<dbReference type="EMBL" id="JBBKZU010000001">
    <property type="protein sequence ID" value="MEJ8809947.1"/>
    <property type="molecule type" value="Genomic_DNA"/>
</dbReference>
<name>A0ABU8V8I0_9BURK</name>
<dbReference type="Proteomes" id="UP001365846">
    <property type="component" value="Unassembled WGS sequence"/>
</dbReference>
<dbReference type="SUPFAM" id="SSF51338">
    <property type="entry name" value="Composite domain of metallo-dependent hydrolases"/>
    <property type="match status" value="1"/>
</dbReference>
<dbReference type="SUPFAM" id="SSF51556">
    <property type="entry name" value="Metallo-dependent hydrolases"/>
    <property type="match status" value="1"/>
</dbReference>
<comment type="caution">
    <text evidence="2">The sequence shown here is derived from an EMBL/GenBank/DDBJ whole genome shotgun (WGS) entry which is preliminary data.</text>
</comment>
<dbReference type="PANTHER" id="PTHR11647:SF1">
    <property type="entry name" value="COLLAPSIN RESPONSE MEDIATOR PROTEIN"/>
    <property type="match status" value="1"/>
</dbReference>
<feature type="domain" description="Amidohydrolase 3" evidence="1">
    <location>
        <begin position="48"/>
        <end position="478"/>
    </location>
</feature>
<reference evidence="2 3" key="1">
    <citation type="submission" date="2024-03" db="EMBL/GenBank/DDBJ databases">
        <title>Novel species of the genus Variovorax.</title>
        <authorList>
            <person name="Liu Q."/>
            <person name="Xin Y.-H."/>
        </authorList>
    </citation>
    <scope>NUCLEOTIDE SEQUENCE [LARGE SCALE GENOMIC DNA]</scope>
    <source>
        <strain evidence="2 3">KACC 18899</strain>
    </source>
</reference>
<organism evidence="2 3">
    <name type="scientific">Variovorax ureilyticus</name>
    <dbReference type="NCBI Taxonomy" id="1836198"/>
    <lineage>
        <taxon>Bacteria</taxon>
        <taxon>Pseudomonadati</taxon>
        <taxon>Pseudomonadota</taxon>
        <taxon>Betaproteobacteria</taxon>
        <taxon>Burkholderiales</taxon>
        <taxon>Comamonadaceae</taxon>
        <taxon>Variovorax</taxon>
    </lineage>
</organism>
<sequence>MELDLVLHGGTIYTGDDDQPVVGDVGIAGDRIVFVGQPAQGRRFNPRRTIDVTGRIVAPGFIDAHTHADQDLFADDLKKRLNTPFLTQGVTTAVIGNDGFGGFDIAAQAERARRQPVGTNFAMYVGFGPVRIDQLGEKNAVPTPEQLDAMKKNVARGMCEGALGLSTGLFYSPQNFAKTEEVIELAKVAARHGGIYDSHIRDESIYNIGLKASIDEVIRIGREARLPVHVAHIKALGVDVQGQSGDIIRRIDAERAKGLDITADHYPWTASSTRFSAALIPPWALDGGAKALLQRFDDPSVQQKLRTDTQENLRLRGGPDAILFAAGNPRYVGKTLTQVMQASGQDAVDATIAVLRGGDLLIASFNQSDDDVRAFMKQPWVMTSSDSSPGHPRAVGTFSRKYDQYVVKEKTITLAQFIRSSSALTADTLGLAGRGHLRPGYIADVVVFDPQGYAARATYTQPTLLSTGVQTVLVNGQLAVDDGEPTGVAAGQALLRAPKPGTCPA</sequence>
<evidence type="ECO:0000259" key="1">
    <source>
        <dbReference type="Pfam" id="PF07969"/>
    </source>
</evidence>
<dbReference type="InterPro" id="IPR032466">
    <property type="entry name" value="Metal_Hydrolase"/>
</dbReference>
<dbReference type="InterPro" id="IPR050378">
    <property type="entry name" value="Metallo-dep_Hydrolases_sf"/>
</dbReference>
<gene>
    <name evidence="2" type="ORF">WKW77_02650</name>
</gene>
<evidence type="ECO:0000313" key="3">
    <source>
        <dbReference type="Proteomes" id="UP001365846"/>
    </source>
</evidence>
<dbReference type="InterPro" id="IPR013108">
    <property type="entry name" value="Amidohydro_3"/>
</dbReference>
<dbReference type="InterPro" id="IPR011059">
    <property type="entry name" value="Metal-dep_hydrolase_composite"/>
</dbReference>
<proteinExistence type="predicted"/>
<keyword evidence="3" id="KW-1185">Reference proteome</keyword>
<protein>
    <submittedName>
        <fullName evidence="2">Amidohydrolase family protein</fullName>
    </submittedName>
</protein>
<dbReference type="Pfam" id="PF07969">
    <property type="entry name" value="Amidohydro_3"/>
    <property type="match status" value="1"/>
</dbReference>
<dbReference type="Gene3D" id="3.20.20.140">
    <property type="entry name" value="Metal-dependent hydrolases"/>
    <property type="match status" value="2"/>
</dbReference>
<dbReference type="PANTHER" id="PTHR11647">
    <property type="entry name" value="HYDRANTOINASE/DIHYDROPYRIMIDINASE FAMILY MEMBER"/>
    <property type="match status" value="1"/>
</dbReference>
<evidence type="ECO:0000313" key="2">
    <source>
        <dbReference type="EMBL" id="MEJ8809947.1"/>
    </source>
</evidence>
<accession>A0ABU8V8I0</accession>
<dbReference type="RefSeq" id="WP_340355258.1">
    <property type="nucleotide sequence ID" value="NZ_JBBKZU010000001.1"/>
</dbReference>